<proteinExistence type="predicted"/>
<reference evidence="1 2" key="1">
    <citation type="journal article" date="2019" name="Sci. Rep.">
        <title>Orb-weaving spider Araneus ventricosus genome elucidates the spidroin gene catalogue.</title>
        <authorList>
            <person name="Kono N."/>
            <person name="Nakamura H."/>
            <person name="Ohtoshi R."/>
            <person name="Moran D.A.P."/>
            <person name="Shinohara A."/>
            <person name="Yoshida Y."/>
            <person name="Fujiwara M."/>
            <person name="Mori M."/>
            <person name="Tomita M."/>
            <person name="Arakawa K."/>
        </authorList>
    </citation>
    <scope>NUCLEOTIDE SEQUENCE [LARGE SCALE GENOMIC DNA]</scope>
</reference>
<name>A0A4Y2GX31_ARAVE</name>
<keyword evidence="2" id="KW-1185">Reference proteome</keyword>
<evidence type="ECO:0000313" key="1">
    <source>
        <dbReference type="EMBL" id="GBM57439.1"/>
    </source>
</evidence>
<sequence>MPILYLFLPPSPSCRKFHSIVPCRKFHSSQDICLLPSTWLLSAPTVKRTLPKSRTFIYAMEATKRKRVLLAVEQKFQIVSRIEAVNGKSAKLRKTMRIANDELDNVLYKWFIQKSSANIGEMIQPKVLNLNSKLRKQGIPS</sequence>
<protein>
    <submittedName>
        <fullName evidence="1">Uncharacterized protein</fullName>
    </submittedName>
</protein>
<evidence type="ECO:0000313" key="2">
    <source>
        <dbReference type="Proteomes" id="UP000499080"/>
    </source>
</evidence>
<dbReference type="AlphaFoldDB" id="A0A4Y2GX31"/>
<comment type="caution">
    <text evidence="1">The sequence shown here is derived from an EMBL/GenBank/DDBJ whole genome shotgun (WGS) entry which is preliminary data.</text>
</comment>
<dbReference type="EMBL" id="BGPR01001593">
    <property type="protein sequence ID" value="GBM57439.1"/>
    <property type="molecule type" value="Genomic_DNA"/>
</dbReference>
<accession>A0A4Y2GX31</accession>
<organism evidence="1 2">
    <name type="scientific">Araneus ventricosus</name>
    <name type="common">Orbweaver spider</name>
    <name type="synonym">Epeira ventricosa</name>
    <dbReference type="NCBI Taxonomy" id="182803"/>
    <lineage>
        <taxon>Eukaryota</taxon>
        <taxon>Metazoa</taxon>
        <taxon>Ecdysozoa</taxon>
        <taxon>Arthropoda</taxon>
        <taxon>Chelicerata</taxon>
        <taxon>Arachnida</taxon>
        <taxon>Araneae</taxon>
        <taxon>Araneomorphae</taxon>
        <taxon>Entelegynae</taxon>
        <taxon>Araneoidea</taxon>
        <taxon>Araneidae</taxon>
        <taxon>Araneus</taxon>
    </lineage>
</organism>
<dbReference type="Proteomes" id="UP000499080">
    <property type="component" value="Unassembled WGS sequence"/>
</dbReference>
<gene>
    <name evidence="1" type="ORF">AVEN_24211_1</name>
</gene>
<dbReference type="OrthoDB" id="125347at2759"/>